<dbReference type="AlphaFoldDB" id="A0A5P3AI18"/>
<evidence type="ECO:0000256" key="1">
    <source>
        <dbReference type="SAM" id="SignalP"/>
    </source>
</evidence>
<organism evidence="2 3">
    <name type="scientific">Roseovarius indicus</name>
    <dbReference type="NCBI Taxonomy" id="540747"/>
    <lineage>
        <taxon>Bacteria</taxon>
        <taxon>Pseudomonadati</taxon>
        <taxon>Pseudomonadota</taxon>
        <taxon>Alphaproteobacteria</taxon>
        <taxon>Rhodobacterales</taxon>
        <taxon>Roseobacteraceae</taxon>
        <taxon>Roseovarius</taxon>
    </lineage>
</organism>
<name>A0A5P3AI18_9RHOB</name>
<evidence type="ECO:0000313" key="3">
    <source>
        <dbReference type="Proteomes" id="UP000325785"/>
    </source>
</evidence>
<proteinExistence type="predicted"/>
<dbReference type="EMBL" id="CP031598">
    <property type="protein sequence ID" value="QEW28871.1"/>
    <property type="molecule type" value="Genomic_DNA"/>
</dbReference>
<keyword evidence="1" id="KW-0732">Signal</keyword>
<sequence length="52" mass="5504" precursor="true">MKPVFAALAIALLPLATPVQAQSVDVGSLFPTLTYPTPKPAPVTRTQTDVNR</sequence>
<feature type="chain" id="PRO_5024917136" evidence="1">
    <location>
        <begin position="22"/>
        <end position="52"/>
    </location>
</feature>
<feature type="signal peptide" evidence="1">
    <location>
        <begin position="1"/>
        <end position="21"/>
    </location>
</feature>
<dbReference type="RefSeq" id="WP_177228390.1">
    <property type="nucleotide sequence ID" value="NZ_CAXRJZ010000041.1"/>
</dbReference>
<evidence type="ECO:0000313" key="2">
    <source>
        <dbReference type="EMBL" id="QEW28871.1"/>
    </source>
</evidence>
<dbReference type="KEGG" id="rid:RIdsm_04711"/>
<accession>A0A5P3AI18</accession>
<protein>
    <submittedName>
        <fullName evidence="2">Uncharacterized protein</fullName>
    </submittedName>
</protein>
<dbReference type="Proteomes" id="UP000325785">
    <property type="component" value="Chromosome"/>
</dbReference>
<reference evidence="2 3" key="1">
    <citation type="submission" date="2018-08" db="EMBL/GenBank/DDBJ databases">
        <title>Genetic Globetrotter - A new plasmid hitch-hiking vast phylogenetic and geographic distances.</title>
        <authorList>
            <person name="Vollmers J."/>
            <person name="Petersen J."/>
        </authorList>
    </citation>
    <scope>NUCLEOTIDE SEQUENCE [LARGE SCALE GENOMIC DNA]</scope>
    <source>
        <strain evidence="2 3">DSM 26383</strain>
    </source>
</reference>
<gene>
    <name evidence="2" type="ORF">RIdsm_04711</name>
</gene>